<evidence type="ECO:0000256" key="3">
    <source>
        <dbReference type="ARBA" id="ARBA00022898"/>
    </source>
</evidence>
<dbReference type="AlphaFoldDB" id="A0A2A9FCK8"/>
<feature type="domain" description="Tryptophan synthase beta chain-like PALP" evidence="6">
    <location>
        <begin position="16"/>
        <end position="294"/>
    </location>
</feature>
<dbReference type="InterPro" id="IPR027278">
    <property type="entry name" value="ACCD_DCysDesulf"/>
</dbReference>
<feature type="modified residue" description="N6-(pyridoxal phosphate)lysine" evidence="5">
    <location>
        <position position="50"/>
    </location>
</feature>
<evidence type="ECO:0000256" key="2">
    <source>
        <dbReference type="ARBA" id="ARBA00008639"/>
    </source>
</evidence>
<dbReference type="InterPro" id="IPR001926">
    <property type="entry name" value="TrpB-like_PALP"/>
</dbReference>
<dbReference type="Gene3D" id="3.40.50.1100">
    <property type="match status" value="2"/>
</dbReference>
<comment type="caution">
    <text evidence="7">The sequence shown here is derived from an EMBL/GenBank/DDBJ whole genome shotgun (WGS) entry which is preliminary data.</text>
</comment>
<evidence type="ECO:0000313" key="8">
    <source>
        <dbReference type="Proteomes" id="UP000243542"/>
    </source>
</evidence>
<gene>
    <name evidence="7" type="ORF">ATK36_3373</name>
</gene>
<feature type="active site" description="Nucleophile" evidence="4">
    <location>
        <position position="77"/>
    </location>
</feature>
<sequence length="296" mass="32605">MTISEPDPRRLALAVPSPLVELRDDRLTPDGIRLYLKRDDLIHPEIPGNKWRKLKYNLAVARAQGHSRLLTFGGAYSNHIRAVAAAGHFYDFETIGVVRGEEHQPLNGSLAYAVSRGMRLTYLDRATYRRKAEREVLAKLTDQFGPCYVVPEGGSNGPGVRGCAELPGEIETEFDVICCACGTGTTLAGIAAGLTGRRRALGFAVLKGGRFLDDEVRRLQREAFGRETDNWAIDYDCHFGGYAKRTPELDAFIAGFESRQGITLDWVYEAKMMYGLFDRIVSGAFAPGTTIAAVLS</sequence>
<dbReference type="PIRSF" id="PIRSF006278">
    <property type="entry name" value="ACCD_DCysDesulf"/>
    <property type="match status" value="1"/>
</dbReference>
<dbReference type="RefSeq" id="WP_098512393.1">
    <property type="nucleotide sequence ID" value="NZ_JBIAKZ010000002.1"/>
</dbReference>
<keyword evidence="3 5" id="KW-0663">Pyridoxal phosphate</keyword>
<name>A0A2A9FCK8_9PSEU</name>
<dbReference type="GO" id="GO:0019148">
    <property type="term" value="F:D-cysteine desulfhydrase activity"/>
    <property type="evidence" value="ECO:0007669"/>
    <property type="project" value="TreeGrafter"/>
</dbReference>
<proteinExistence type="inferred from homology"/>
<dbReference type="PANTHER" id="PTHR43780:SF2">
    <property type="entry name" value="1-AMINOCYCLOPROPANE-1-CARBOXYLATE DEAMINASE-RELATED"/>
    <property type="match status" value="1"/>
</dbReference>
<dbReference type="SUPFAM" id="SSF53686">
    <property type="entry name" value="Tryptophan synthase beta subunit-like PLP-dependent enzymes"/>
    <property type="match status" value="1"/>
</dbReference>
<dbReference type="Pfam" id="PF00291">
    <property type="entry name" value="PALP"/>
    <property type="match status" value="1"/>
</dbReference>
<accession>A0A2A9FCK8</accession>
<evidence type="ECO:0000256" key="5">
    <source>
        <dbReference type="PIRSR" id="PIRSR006278-2"/>
    </source>
</evidence>
<reference evidence="7 8" key="1">
    <citation type="submission" date="2017-10" db="EMBL/GenBank/DDBJ databases">
        <title>Sequencing the genomes of 1000 actinobacteria strains.</title>
        <authorList>
            <person name="Klenk H.-P."/>
        </authorList>
    </citation>
    <scope>NUCLEOTIDE SEQUENCE [LARGE SCALE GENOMIC DNA]</scope>
    <source>
        <strain evidence="7 8">DSM 46092</strain>
    </source>
</reference>
<evidence type="ECO:0000256" key="4">
    <source>
        <dbReference type="PIRSR" id="PIRSR006278-1"/>
    </source>
</evidence>
<protein>
    <submittedName>
        <fullName evidence="7">1-aminocyclopropane-1-carboxylate deaminase</fullName>
    </submittedName>
</protein>
<evidence type="ECO:0000313" key="7">
    <source>
        <dbReference type="EMBL" id="PFG48292.1"/>
    </source>
</evidence>
<dbReference type="Proteomes" id="UP000243542">
    <property type="component" value="Unassembled WGS sequence"/>
</dbReference>
<evidence type="ECO:0000256" key="1">
    <source>
        <dbReference type="ARBA" id="ARBA00001933"/>
    </source>
</evidence>
<dbReference type="InterPro" id="IPR036052">
    <property type="entry name" value="TrpB-like_PALP_sf"/>
</dbReference>
<organism evidence="7 8">
    <name type="scientific">Amycolatopsis sulphurea</name>
    <dbReference type="NCBI Taxonomy" id="76022"/>
    <lineage>
        <taxon>Bacteria</taxon>
        <taxon>Bacillati</taxon>
        <taxon>Actinomycetota</taxon>
        <taxon>Actinomycetes</taxon>
        <taxon>Pseudonocardiales</taxon>
        <taxon>Pseudonocardiaceae</taxon>
        <taxon>Amycolatopsis</taxon>
    </lineage>
</organism>
<comment type="similarity">
    <text evidence="2">Belongs to the ACC deaminase/D-cysteine desulfhydrase family.</text>
</comment>
<comment type="cofactor">
    <cofactor evidence="1">
        <name>pyridoxal 5'-phosphate</name>
        <dbReference type="ChEBI" id="CHEBI:597326"/>
    </cofactor>
</comment>
<evidence type="ECO:0000259" key="6">
    <source>
        <dbReference type="Pfam" id="PF00291"/>
    </source>
</evidence>
<dbReference type="EMBL" id="PDJK01000002">
    <property type="protein sequence ID" value="PFG48292.1"/>
    <property type="molecule type" value="Genomic_DNA"/>
</dbReference>
<dbReference type="PANTHER" id="PTHR43780">
    <property type="entry name" value="1-AMINOCYCLOPROPANE-1-CARBOXYLATE DEAMINASE-RELATED"/>
    <property type="match status" value="1"/>
</dbReference>
<dbReference type="GO" id="GO:1901605">
    <property type="term" value="P:alpha-amino acid metabolic process"/>
    <property type="evidence" value="ECO:0007669"/>
    <property type="project" value="UniProtKB-ARBA"/>
</dbReference>
<keyword evidence="8" id="KW-1185">Reference proteome</keyword>